<evidence type="ECO:0000256" key="6">
    <source>
        <dbReference type="SAM" id="MobiDB-lite"/>
    </source>
</evidence>
<dbReference type="PANTHER" id="PTHR11972">
    <property type="entry name" value="NADPH OXIDASE"/>
    <property type="match status" value="1"/>
</dbReference>
<dbReference type="OrthoDB" id="167398at2759"/>
<dbReference type="CDD" id="cd06186">
    <property type="entry name" value="NOX_Duox_like_FAD_NADP"/>
    <property type="match status" value="1"/>
</dbReference>
<evidence type="ECO:0000256" key="4">
    <source>
        <dbReference type="ARBA" id="ARBA00023002"/>
    </source>
</evidence>
<dbReference type="Pfam" id="PF08022">
    <property type="entry name" value="FAD_binding_8"/>
    <property type="match status" value="1"/>
</dbReference>
<dbReference type="GO" id="GO:0016491">
    <property type="term" value="F:oxidoreductase activity"/>
    <property type="evidence" value="ECO:0007669"/>
    <property type="project" value="UniProtKB-KW"/>
</dbReference>
<dbReference type="Proteomes" id="UP001165083">
    <property type="component" value="Unassembled WGS sequence"/>
</dbReference>
<dbReference type="PANTHER" id="PTHR11972:SF55">
    <property type="entry name" value="FERRIC REDUCTASE"/>
    <property type="match status" value="1"/>
</dbReference>
<dbReference type="EMBL" id="BSXW01000435">
    <property type="protein sequence ID" value="GMF22259.1"/>
    <property type="molecule type" value="Genomic_DNA"/>
</dbReference>
<dbReference type="InterPro" id="IPR017938">
    <property type="entry name" value="Riboflavin_synthase-like_b-brl"/>
</dbReference>
<dbReference type="Pfam" id="PF08030">
    <property type="entry name" value="NAD_binding_6"/>
    <property type="match status" value="1"/>
</dbReference>
<evidence type="ECO:0000256" key="2">
    <source>
        <dbReference type="ARBA" id="ARBA00022692"/>
    </source>
</evidence>
<dbReference type="SUPFAM" id="SSF52343">
    <property type="entry name" value="Ferredoxin reductase-like, C-terminal NADP-linked domain"/>
    <property type="match status" value="1"/>
</dbReference>
<keyword evidence="2 7" id="KW-0812">Transmembrane</keyword>
<dbReference type="PROSITE" id="PS51384">
    <property type="entry name" value="FAD_FR"/>
    <property type="match status" value="1"/>
</dbReference>
<dbReference type="Pfam" id="PF01794">
    <property type="entry name" value="Ferric_reduct"/>
    <property type="match status" value="1"/>
</dbReference>
<keyword evidence="5 7" id="KW-0472">Membrane</keyword>
<dbReference type="InterPro" id="IPR050369">
    <property type="entry name" value="RBOH/FRE"/>
</dbReference>
<feature type="transmembrane region" description="Helical" evidence="7">
    <location>
        <begin position="248"/>
        <end position="276"/>
    </location>
</feature>
<comment type="caution">
    <text evidence="9">The sequence shown here is derived from an EMBL/GenBank/DDBJ whole genome shotgun (WGS) entry which is preliminary data.</text>
</comment>
<feature type="transmembrane region" description="Helical" evidence="7">
    <location>
        <begin position="117"/>
        <end position="137"/>
    </location>
</feature>
<dbReference type="SFLD" id="SFLDS00052">
    <property type="entry name" value="Ferric_Reductase_Domain"/>
    <property type="match status" value="1"/>
</dbReference>
<evidence type="ECO:0000313" key="9">
    <source>
        <dbReference type="EMBL" id="GMF22259.1"/>
    </source>
</evidence>
<dbReference type="Gene3D" id="3.40.50.80">
    <property type="entry name" value="Nucleotide-binding domain of ferredoxin-NADP reductase (FNR) module"/>
    <property type="match status" value="1"/>
</dbReference>
<feature type="domain" description="FAD-binding FR-type" evidence="8">
    <location>
        <begin position="310"/>
        <end position="427"/>
    </location>
</feature>
<keyword evidence="10" id="KW-1185">Reference proteome</keyword>
<dbReference type="Gene3D" id="2.40.30.10">
    <property type="entry name" value="Translation factors"/>
    <property type="match status" value="1"/>
</dbReference>
<comment type="subcellular location">
    <subcellularLocation>
        <location evidence="1">Membrane</location>
        <topology evidence="1">Multi-pass membrane protein</topology>
    </subcellularLocation>
</comment>
<feature type="region of interest" description="Disordered" evidence="6">
    <location>
        <begin position="1"/>
        <end position="45"/>
    </location>
</feature>
<protein>
    <submittedName>
        <fullName evidence="9">Unnamed protein product</fullName>
    </submittedName>
</protein>
<dbReference type="PRINTS" id="PR00466">
    <property type="entry name" value="GP91PHOX"/>
</dbReference>
<feature type="transmembrane region" description="Helical" evidence="7">
    <location>
        <begin position="183"/>
        <end position="202"/>
    </location>
</feature>
<evidence type="ECO:0000313" key="10">
    <source>
        <dbReference type="Proteomes" id="UP001165083"/>
    </source>
</evidence>
<name>A0A9W6WYS4_9STRA</name>
<dbReference type="SUPFAM" id="SSF63380">
    <property type="entry name" value="Riboflavin synthase domain-like"/>
    <property type="match status" value="1"/>
</dbReference>
<evidence type="ECO:0000256" key="3">
    <source>
        <dbReference type="ARBA" id="ARBA00022989"/>
    </source>
</evidence>
<proteinExistence type="predicted"/>
<evidence type="ECO:0000256" key="1">
    <source>
        <dbReference type="ARBA" id="ARBA00004141"/>
    </source>
</evidence>
<sequence length="603" mass="66679">MVSPDSPKTPKADYNAVPDDRKQQQHLNTQQPGLPIVAGGTQHSQDMLQWEPSSARSGDYVNNLQSVPPQSSESCLPSPRRKLARSWMVLRWQLARNLFSVPLPFLTSLFDVKLGDLLITLPLCLVFIVTTATKAINDREVESTGNPPTYGLLIVFVLAVRNNSVLLALTGISYERALFYHKVAALVTIVLSGLHGLAYILAHNKGEISGEGDMVFTGTVAFGAMVLMFVLSLGFVRRRFFELFLRTHWVLFIVVLVFAVIHGASTALIGVMPWGIDMAFRHAYRPRVYARGSMLGGKKSVSEDSPANVVTGKRMGVIARDQVTVASLPGNVVQIQFPRVRKDTGEVFTYNAGQYVFLCVPTISSLQWHPFTISSSPHEAMVTFHIEVLGDWTTKLQSMVAAASNGAEVAAPFDVLVDGPYGSVSIDVGTRSTYSHFVLFSGGIGVTPMRSIVNWLHHEANDAGRSSLERVHFVWSVRDREMVQSLVVDQAYSIKGESYFPHGIVHDRSGAFSSEIHLTRFERDIESADIDRHLGSRLHYGTRPDILATLRTIGEQAKQAGKKRVAVLVCGPPSMVRDVINKSLSLSWEMKVRFDVHSEVFEF</sequence>
<dbReference type="AlphaFoldDB" id="A0A9W6WYS4"/>
<evidence type="ECO:0000259" key="8">
    <source>
        <dbReference type="PROSITE" id="PS51384"/>
    </source>
</evidence>
<feature type="transmembrane region" description="Helical" evidence="7">
    <location>
        <begin position="149"/>
        <end position="171"/>
    </location>
</feature>
<feature type="transmembrane region" description="Helical" evidence="7">
    <location>
        <begin position="214"/>
        <end position="236"/>
    </location>
</feature>
<dbReference type="SFLD" id="SFLDG01168">
    <property type="entry name" value="Ferric_reductase_subgroup_(FRE"/>
    <property type="match status" value="1"/>
</dbReference>
<dbReference type="InterPro" id="IPR039261">
    <property type="entry name" value="FNR_nucleotide-bd"/>
</dbReference>
<keyword evidence="4" id="KW-0560">Oxidoreductase</keyword>
<dbReference type="InterPro" id="IPR013121">
    <property type="entry name" value="Fe_red_NAD-bd_6"/>
</dbReference>
<keyword evidence="3 7" id="KW-1133">Transmembrane helix</keyword>
<reference evidence="9" key="1">
    <citation type="submission" date="2023-04" db="EMBL/GenBank/DDBJ databases">
        <title>Phytophthora lilii NBRC 32176.</title>
        <authorList>
            <person name="Ichikawa N."/>
            <person name="Sato H."/>
            <person name="Tonouchi N."/>
        </authorList>
    </citation>
    <scope>NUCLEOTIDE SEQUENCE</scope>
    <source>
        <strain evidence="9">NBRC 32176</strain>
    </source>
</reference>
<evidence type="ECO:0000256" key="5">
    <source>
        <dbReference type="ARBA" id="ARBA00023136"/>
    </source>
</evidence>
<dbReference type="InterPro" id="IPR013130">
    <property type="entry name" value="Fe3_Rdtase_TM_dom"/>
</dbReference>
<dbReference type="InterPro" id="IPR017927">
    <property type="entry name" value="FAD-bd_FR_type"/>
</dbReference>
<organism evidence="9 10">
    <name type="scientific">Phytophthora lilii</name>
    <dbReference type="NCBI Taxonomy" id="2077276"/>
    <lineage>
        <taxon>Eukaryota</taxon>
        <taxon>Sar</taxon>
        <taxon>Stramenopiles</taxon>
        <taxon>Oomycota</taxon>
        <taxon>Peronosporomycetes</taxon>
        <taxon>Peronosporales</taxon>
        <taxon>Peronosporaceae</taxon>
        <taxon>Phytophthora</taxon>
    </lineage>
</organism>
<accession>A0A9W6WYS4</accession>
<dbReference type="InterPro" id="IPR013112">
    <property type="entry name" value="FAD-bd_8"/>
</dbReference>
<dbReference type="InterPro" id="IPR000778">
    <property type="entry name" value="Cyt_b245_heavy_chain"/>
</dbReference>
<evidence type="ECO:0000256" key="7">
    <source>
        <dbReference type="SAM" id="Phobius"/>
    </source>
</evidence>
<gene>
    <name evidence="9" type="ORF">Plil01_000885100</name>
</gene>
<dbReference type="GO" id="GO:0005886">
    <property type="term" value="C:plasma membrane"/>
    <property type="evidence" value="ECO:0007669"/>
    <property type="project" value="TreeGrafter"/>
</dbReference>